<dbReference type="GO" id="GO:0005886">
    <property type="term" value="C:plasma membrane"/>
    <property type="evidence" value="ECO:0007669"/>
    <property type="project" value="TreeGrafter"/>
</dbReference>
<dbReference type="GO" id="GO:0005975">
    <property type="term" value="P:carbohydrate metabolic process"/>
    <property type="evidence" value="ECO:0007669"/>
    <property type="project" value="InterPro"/>
</dbReference>
<dbReference type="Gene3D" id="3.30.379.10">
    <property type="entry name" value="Chitobiase/beta-hexosaminidase domain 2-like"/>
    <property type="match status" value="1"/>
</dbReference>
<evidence type="ECO:0000313" key="13">
    <source>
        <dbReference type="Proteomes" id="UP001152799"/>
    </source>
</evidence>
<comment type="similarity">
    <text evidence="2 7">Belongs to the glycosyl hydrolase 20 family.</text>
</comment>
<dbReference type="PRINTS" id="PR00738">
    <property type="entry name" value="GLHYDRLASE20"/>
</dbReference>
<dbReference type="CDD" id="cd06562">
    <property type="entry name" value="GH20_HexA_HexB-like"/>
    <property type="match status" value="1"/>
</dbReference>
<keyword evidence="5" id="KW-0325">Glycoprotein</keyword>
<feature type="domain" description="Glycoside hydrolase family 20 catalytic" evidence="10">
    <location>
        <begin position="206"/>
        <end position="542"/>
    </location>
</feature>
<protein>
    <recommendedName>
        <fullName evidence="7">Beta-hexosaminidase</fullName>
        <ecNumber evidence="7">3.2.1.52</ecNumber>
    </recommendedName>
</protein>
<evidence type="ECO:0000256" key="5">
    <source>
        <dbReference type="ARBA" id="ARBA00023180"/>
    </source>
</evidence>
<keyword evidence="6 7" id="KW-0326">Glycosidase</keyword>
<dbReference type="InterPro" id="IPR029019">
    <property type="entry name" value="HEX_eukaryotic_N"/>
</dbReference>
<dbReference type="PANTHER" id="PTHR22600">
    <property type="entry name" value="BETA-HEXOSAMINIDASE"/>
    <property type="match status" value="1"/>
</dbReference>
<evidence type="ECO:0000256" key="9">
    <source>
        <dbReference type="SAM" id="SignalP"/>
    </source>
</evidence>
<keyword evidence="4 7" id="KW-0378">Hydrolase</keyword>
<dbReference type="EC" id="3.2.1.52" evidence="7"/>
<dbReference type="Pfam" id="PF14845">
    <property type="entry name" value="Glycohydro_20b2"/>
    <property type="match status" value="1"/>
</dbReference>
<feature type="signal peptide" evidence="9">
    <location>
        <begin position="1"/>
        <end position="22"/>
    </location>
</feature>
<reference evidence="12" key="1">
    <citation type="submission" date="2022-01" db="EMBL/GenBank/DDBJ databases">
        <authorList>
            <person name="King R."/>
        </authorList>
    </citation>
    <scope>NUCLEOTIDE SEQUENCE</scope>
</reference>
<evidence type="ECO:0000256" key="3">
    <source>
        <dbReference type="ARBA" id="ARBA00022729"/>
    </source>
</evidence>
<proteinExistence type="inferred from homology"/>
<evidence type="ECO:0000256" key="7">
    <source>
        <dbReference type="PIRNR" id="PIRNR001093"/>
    </source>
</evidence>
<dbReference type="PIRSF" id="PIRSF001093">
    <property type="entry name" value="B-hxosamndse_ab_euk"/>
    <property type="match status" value="1"/>
</dbReference>
<evidence type="ECO:0000256" key="6">
    <source>
        <dbReference type="ARBA" id="ARBA00023295"/>
    </source>
</evidence>
<evidence type="ECO:0000259" key="11">
    <source>
        <dbReference type="Pfam" id="PF14845"/>
    </source>
</evidence>
<sequence>MCTNYTGFKLLLCCLLLSTVRGWVWECTPAGSCQRRDPHVNDTFFNSLDVCRLVCGDRGNIWPLPANYTTKNKDLVYIDAKNIVFSIDCPTTSANIYLGNVVDYFKDVINENDEQNCSKTKYKLILNVNVANSILILNYKTSEEYSLDITTDSSSKTVTVNIIAVTIFGARHAFESLLQLIETESTADETCFVTLKEVSIQDKPKYKHRGLLLDSARNFLSVEVIKKNIIAMGMSKLNTLHWHMSDSQSFPFVSARVPNMTSYGAYSAAQTYSPYEIRDLLQFAKLHGVRIIPEIDGPAHTGSGWQWGADAGLGDLIVCYNKLPYKSFCIQPPCGQMNPANPNLYQVLGNIYADILDLWTDGLDLFHMGGDEVYIPCWNSSQEIVNYIDNNRSPEAFHKLWSEYQEKALSAFDAVNADATEPSSAILWTSSLTEISHVEKYVPKERYIIQTWVSKSDPLPKELLDLGYKLIISTKDSWYLDHGFWGTTKYYTWRTVYDNTILNDAAVLGGEVCMWGELVDNSNVEPRVWPRAAAAAERLWTNPSTTSIEATSRFFSHNDRLARRGVRTSPVVPKYCSQSHSDCIGYLVT</sequence>
<dbReference type="InterPro" id="IPR015883">
    <property type="entry name" value="Glyco_hydro_20_cat"/>
</dbReference>
<dbReference type="Pfam" id="PF00728">
    <property type="entry name" value="Glyco_hydro_20"/>
    <property type="match status" value="1"/>
</dbReference>
<evidence type="ECO:0000259" key="10">
    <source>
        <dbReference type="Pfam" id="PF00728"/>
    </source>
</evidence>
<feature type="domain" description="Beta-hexosaminidase eukaryotic type N-terminal" evidence="11">
    <location>
        <begin position="61"/>
        <end position="180"/>
    </location>
</feature>
<evidence type="ECO:0000256" key="2">
    <source>
        <dbReference type="ARBA" id="ARBA00006285"/>
    </source>
</evidence>
<evidence type="ECO:0000313" key="12">
    <source>
        <dbReference type="EMBL" id="CAG9759902.1"/>
    </source>
</evidence>
<dbReference type="Gene3D" id="3.20.20.80">
    <property type="entry name" value="Glycosidases"/>
    <property type="match status" value="1"/>
</dbReference>
<dbReference type="InterPro" id="IPR017853">
    <property type="entry name" value="GH"/>
</dbReference>
<gene>
    <name evidence="12" type="ORF">CEUTPL_LOCUS639</name>
</gene>
<dbReference type="SUPFAM" id="SSF55545">
    <property type="entry name" value="beta-N-acetylhexosaminidase-like domain"/>
    <property type="match status" value="1"/>
</dbReference>
<dbReference type="GO" id="GO:0030203">
    <property type="term" value="P:glycosaminoglycan metabolic process"/>
    <property type="evidence" value="ECO:0007669"/>
    <property type="project" value="TreeGrafter"/>
</dbReference>
<evidence type="ECO:0000256" key="8">
    <source>
        <dbReference type="PIRSR" id="PIRSR001093-1"/>
    </source>
</evidence>
<dbReference type="EMBL" id="OU892277">
    <property type="protein sequence ID" value="CAG9759902.1"/>
    <property type="molecule type" value="Genomic_DNA"/>
</dbReference>
<evidence type="ECO:0000256" key="4">
    <source>
        <dbReference type="ARBA" id="ARBA00022801"/>
    </source>
</evidence>
<keyword evidence="3 9" id="KW-0732">Signal</keyword>
<accession>A0A9N9MD61</accession>
<feature type="chain" id="PRO_5040403996" description="Beta-hexosaminidase" evidence="9">
    <location>
        <begin position="23"/>
        <end position="589"/>
    </location>
</feature>
<dbReference type="InterPro" id="IPR029018">
    <property type="entry name" value="Hex-like_dom2"/>
</dbReference>
<feature type="active site" description="Proton donor" evidence="8">
    <location>
        <position position="372"/>
    </location>
</feature>
<organism evidence="12 13">
    <name type="scientific">Ceutorhynchus assimilis</name>
    <name type="common">cabbage seed weevil</name>
    <dbReference type="NCBI Taxonomy" id="467358"/>
    <lineage>
        <taxon>Eukaryota</taxon>
        <taxon>Metazoa</taxon>
        <taxon>Ecdysozoa</taxon>
        <taxon>Arthropoda</taxon>
        <taxon>Hexapoda</taxon>
        <taxon>Insecta</taxon>
        <taxon>Pterygota</taxon>
        <taxon>Neoptera</taxon>
        <taxon>Endopterygota</taxon>
        <taxon>Coleoptera</taxon>
        <taxon>Polyphaga</taxon>
        <taxon>Cucujiformia</taxon>
        <taxon>Curculionidae</taxon>
        <taxon>Ceutorhynchinae</taxon>
        <taxon>Ceutorhynchus</taxon>
    </lineage>
</organism>
<dbReference type="InterPro" id="IPR025705">
    <property type="entry name" value="Beta_hexosaminidase_sua/sub"/>
</dbReference>
<keyword evidence="13" id="KW-1185">Reference proteome</keyword>
<dbReference type="AlphaFoldDB" id="A0A9N9MD61"/>
<dbReference type="PANTHER" id="PTHR22600:SF42">
    <property type="entry name" value="BETA-N-ACETYLHEXOSAMINIDASE"/>
    <property type="match status" value="1"/>
</dbReference>
<dbReference type="FunFam" id="3.20.20.80:FF:000063">
    <property type="entry name" value="Beta-hexosaminidase"/>
    <property type="match status" value="1"/>
</dbReference>
<name>A0A9N9MD61_9CUCU</name>
<dbReference type="SUPFAM" id="SSF51445">
    <property type="entry name" value="(Trans)glycosidases"/>
    <property type="match status" value="1"/>
</dbReference>
<dbReference type="Proteomes" id="UP001152799">
    <property type="component" value="Chromosome 1"/>
</dbReference>
<comment type="catalytic activity">
    <reaction evidence="1 7">
        <text>Hydrolysis of terminal non-reducing N-acetyl-D-hexosamine residues in N-acetyl-beta-D-hexosaminides.</text>
        <dbReference type="EC" id="3.2.1.52"/>
    </reaction>
</comment>
<dbReference type="GO" id="GO:0016231">
    <property type="term" value="F:beta-N-acetylglucosaminidase activity"/>
    <property type="evidence" value="ECO:0007669"/>
    <property type="project" value="TreeGrafter"/>
</dbReference>
<dbReference type="OrthoDB" id="428480at2759"/>
<evidence type="ECO:0000256" key="1">
    <source>
        <dbReference type="ARBA" id="ARBA00001231"/>
    </source>
</evidence>